<dbReference type="InterPro" id="IPR008271">
    <property type="entry name" value="Ser/Thr_kinase_AS"/>
</dbReference>
<keyword evidence="1" id="KW-0547">Nucleotide-binding</keyword>
<dbReference type="InterPro" id="IPR045269">
    <property type="entry name" value="Atg1-like"/>
</dbReference>
<gene>
    <name evidence="4" type="ORF">CYMTET_41801</name>
</gene>
<sequence length="399" mass="44535">MLSCCGWCSSDATDDFTNLQSAKANAGKDPVRSSKADKITVAERDPSGEGTEYPFQEHTQRCGADALPKVADVVEDPEHSGNKRLSLNAGTKVWRRESEIVNDLVLQKPFSTPFTKVRKLGSGSYGKVVLYQRDDDNSLHAVKVYNRSRLKKKRIGLGPSLWEDCLREVKILKRLSHPNIIELREVLNDEEAGKMYLILEYADGGMLRSPFAGKSGEPAELESYFEQRQDAHRRTVYELLQGIAYLHENGVVHGDIKPENILMTSEHHVKIADFGVSQFFEGADDRIRRSPGTPGYSAPECSVSDDYSGKAADMWALGITLYELFTGRHPFYRQGATVADGLEKIATWEFELPKHLGGGGLEDFLRGLLKKDPQERLSAEEALHHLWVTASNNPERGLS</sequence>
<dbReference type="GO" id="GO:0005524">
    <property type="term" value="F:ATP binding"/>
    <property type="evidence" value="ECO:0007669"/>
    <property type="project" value="UniProtKB-KW"/>
</dbReference>
<dbReference type="GO" id="GO:0010506">
    <property type="term" value="P:regulation of autophagy"/>
    <property type="evidence" value="ECO:0007669"/>
    <property type="project" value="InterPro"/>
</dbReference>
<dbReference type="SUPFAM" id="SSF56112">
    <property type="entry name" value="Protein kinase-like (PK-like)"/>
    <property type="match status" value="1"/>
</dbReference>
<accession>A0AAE0C5C6</accession>
<organism evidence="4 5">
    <name type="scientific">Cymbomonas tetramitiformis</name>
    <dbReference type="NCBI Taxonomy" id="36881"/>
    <lineage>
        <taxon>Eukaryota</taxon>
        <taxon>Viridiplantae</taxon>
        <taxon>Chlorophyta</taxon>
        <taxon>Pyramimonadophyceae</taxon>
        <taxon>Pyramimonadales</taxon>
        <taxon>Pyramimonadaceae</taxon>
        <taxon>Cymbomonas</taxon>
    </lineage>
</organism>
<reference evidence="4 5" key="1">
    <citation type="journal article" date="2015" name="Genome Biol. Evol.">
        <title>Comparative Genomics of a Bacterivorous Green Alga Reveals Evolutionary Causalities and Consequences of Phago-Mixotrophic Mode of Nutrition.</title>
        <authorList>
            <person name="Burns J.A."/>
            <person name="Paasch A."/>
            <person name="Narechania A."/>
            <person name="Kim E."/>
        </authorList>
    </citation>
    <scope>NUCLEOTIDE SEQUENCE [LARGE SCALE GENOMIC DNA]</scope>
    <source>
        <strain evidence="4 5">PLY_AMNH</strain>
    </source>
</reference>
<dbReference type="CDD" id="cd14008">
    <property type="entry name" value="STKc_LKB1_CaMKK"/>
    <property type="match status" value="1"/>
</dbReference>
<dbReference type="Proteomes" id="UP001190700">
    <property type="component" value="Unassembled WGS sequence"/>
</dbReference>
<dbReference type="InterPro" id="IPR011009">
    <property type="entry name" value="Kinase-like_dom_sf"/>
</dbReference>
<evidence type="ECO:0000256" key="2">
    <source>
        <dbReference type="ARBA" id="ARBA00022840"/>
    </source>
</evidence>
<dbReference type="FunFam" id="1.10.510.10:FF:000571">
    <property type="entry name" value="Maternal embryonic leucine zipper kinase"/>
    <property type="match status" value="1"/>
</dbReference>
<dbReference type="PANTHER" id="PTHR24348">
    <property type="entry name" value="SERINE/THREONINE-PROTEIN KINASE UNC-51-RELATED"/>
    <property type="match status" value="1"/>
</dbReference>
<dbReference type="PROSITE" id="PS00108">
    <property type="entry name" value="PROTEIN_KINASE_ST"/>
    <property type="match status" value="1"/>
</dbReference>
<evidence type="ECO:0000313" key="5">
    <source>
        <dbReference type="Proteomes" id="UP001190700"/>
    </source>
</evidence>
<dbReference type="SMART" id="SM00220">
    <property type="entry name" value="S_TKc"/>
    <property type="match status" value="1"/>
</dbReference>
<dbReference type="Gene3D" id="1.10.510.10">
    <property type="entry name" value="Transferase(Phosphotransferase) domain 1"/>
    <property type="match status" value="1"/>
</dbReference>
<feature type="domain" description="Protein kinase" evidence="3">
    <location>
        <begin position="114"/>
        <end position="388"/>
    </location>
</feature>
<evidence type="ECO:0000256" key="1">
    <source>
        <dbReference type="ARBA" id="ARBA00022741"/>
    </source>
</evidence>
<dbReference type="PANTHER" id="PTHR24348:SF72">
    <property type="entry name" value="SERINE_THREONINE PROTEIN KINASE"/>
    <property type="match status" value="1"/>
</dbReference>
<dbReference type="GO" id="GO:0005737">
    <property type="term" value="C:cytoplasm"/>
    <property type="evidence" value="ECO:0007669"/>
    <property type="project" value="TreeGrafter"/>
</dbReference>
<evidence type="ECO:0000259" key="3">
    <source>
        <dbReference type="PROSITE" id="PS50011"/>
    </source>
</evidence>
<dbReference type="EMBL" id="LGRX02027814">
    <property type="protein sequence ID" value="KAK3248743.1"/>
    <property type="molecule type" value="Genomic_DNA"/>
</dbReference>
<keyword evidence="2" id="KW-0067">ATP-binding</keyword>
<comment type="caution">
    <text evidence="4">The sequence shown here is derived from an EMBL/GenBank/DDBJ whole genome shotgun (WGS) entry which is preliminary data.</text>
</comment>
<name>A0AAE0C5C6_9CHLO</name>
<dbReference type="GO" id="GO:0004674">
    <property type="term" value="F:protein serine/threonine kinase activity"/>
    <property type="evidence" value="ECO:0007669"/>
    <property type="project" value="InterPro"/>
</dbReference>
<dbReference type="AlphaFoldDB" id="A0AAE0C5C6"/>
<dbReference type="PROSITE" id="PS50011">
    <property type="entry name" value="PROTEIN_KINASE_DOM"/>
    <property type="match status" value="1"/>
</dbReference>
<keyword evidence="5" id="KW-1185">Reference proteome</keyword>
<evidence type="ECO:0000313" key="4">
    <source>
        <dbReference type="EMBL" id="KAK3248743.1"/>
    </source>
</evidence>
<protein>
    <recommendedName>
        <fullName evidence="3">Protein kinase domain-containing protein</fullName>
    </recommendedName>
</protein>
<dbReference type="Pfam" id="PF00069">
    <property type="entry name" value="Pkinase"/>
    <property type="match status" value="1"/>
</dbReference>
<proteinExistence type="predicted"/>
<dbReference type="InterPro" id="IPR000719">
    <property type="entry name" value="Prot_kinase_dom"/>
</dbReference>